<name>A0A6J1KBZ9_CUCMA</name>
<proteinExistence type="predicted"/>
<dbReference type="Proteomes" id="UP000504608">
    <property type="component" value="Unplaced"/>
</dbReference>
<dbReference type="InterPro" id="IPR002921">
    <property type="entry name" value="Fungal_lipase-type"/>
</dbReference>
<evidence type="ECO:0000256" key="1">
    <source>
        <dbReference type="ARBA" id="ARBA00022801"/>
    </source>
</evidence>
<dbReference type="CDD" id="cd00519">
    <property type="entry name" value="Lipase_3"/>
    <property type="match status" value="1"/>
</dbReference>
<dbReference type="KEGG" id="cmax:111494218"/>
<protein>
    <submittedName>
        <fullName evidence="5 6">Lipase-like isoform X1</fullName>
    </submittedName>
</protein>
<dbReference type="Gene3D" id="3.40.50.1820">
    <property type="entry name" value="alpha/beta hydrolase"/>
    <property type="match status" value="1"/>
</dbReference>
<dbReference type="GeneID" id="111494218"/>
<dbReference type="InterPro" id="IPR029058">
    <property type="entry name" value="AB_hydrolase_fold"/>
</dbReference>
<feature type="domain" description="Fungal lipase-type" evidence="3">
    <location>
        <begin position="109"/>
        <end position="246"/>
    </location>
</feature>
<evidence type="ECO:0000313" key="6">
    <source>
        <dbReference type="RefSeq" id="XP_022999876.1"/>
    </source>
</evidence>
<sequence>MFRMKRYTETRGWFLFCFFACLLVLSAGRDPKLMKYETNSSSVYNHTLAMIMVEYASAVYISDMTSLFTWTCTRCRGLTEGFEVVQLIVDVESCLQSFVGVAKDPRAIIIAFRGTRGTSIQNWIEDLFWKQLDLDYPGMEGAKVHSGFYRAYHCTTIRPAILNAVKTAKEVYGDLDTIVTGHSMGGAIAAFCALDLIVNHNVPNVRVMTFGQPRIGNAVFASYYSKHLPDTIRVTHEHDIVPHLPPYFSIIPRKTYHHFPREVWLQDTSSTSNRLASYIETVCDDSGEDPNCSRSVIGNSIQDHLSYYGVEFPTDDPVTCWIVMDPVMAEYGSIDSEGNVVLFRDLATPVPRMRSLEAK</sequence>
<dbReference type="GO" id="GO:0016787">
    <property type="term" value="F:hydrolase activity"/>
    <property type="evidence" value="ECO:0007669"/>
    <property type="project" value="UniProtKB-KW"/>
</dbReference>
<reference evidence="5 6" key="1">
    <citation type="submission" date="2025-04" db="UniProtKB">
        <authorList>
            <consortium name="RefSeq"/>
        </authorList>
    </citation>
    <scope>IDENTIFICATION</scope>
    <source>
        <tissue evidence="5 6">Young leaves</tissue>
    </source>
</reference>
<dbReference type="InterPro" id="IPR051218">
    <property type="entry name" value="Sec_MonoDiacylglyc_Lipase"/>
</dbReference>
<keyword evidence="4" id="KW-1185">Reference proteome</keyword>
<dbReference type="OrthoDB" id="426718at2759"/>
<dbReference type="PANTHER" id="PTHR45856:SF11">
    <property type="entry name" value="FUNGAL LIPASE-LIKE DOMAIN-CONTAINING PROTEIN"/>
    <property type="match status" value="1"/>
</dbReference>
<accession>A0A6J1KBZ9</accession>
<organism evidence="4 7">
    <name type="scientific">Cucurbita maxima</name>
    <name type="common">Pumpkin</name>
    <name type="synonym">Winter squash</name>
    <dbReference type="NCBI Taxonomy" id="3661"/>
    <lineage>
        <taxon>Eukaryota</taxon>
        <taxon>Viridiplantae</taxon>
        <taxon>Streptophyta</taxon>
        <taxon>Embryophyta</taxon>
        <taxon>Tracheophyta</taxon>
        <taxon>Spermatophyta</taxon>
        <taxon>Magnoliopsida</taxon>
        <taxon>eudicotyledons</taxon>
        <taxon>Gunneridae</taxon>
        <taxon>Pentapetalae</taxon>
        <taxon>rosids</taxon>
        <taxon>fabids</taxon>
        <taxon>Cucurbitales</taxon>
        <taxon>Cucurbitaceae</taxon>
        <taxon>Cucurbiteae</taxon>
        <taxon>Cucurbita</taxon>
    </lineage>
</organism>
<evidence type="ECO:0000313" key="5">
    <source>
        <dbReference type="RefSeq" id="XP_022999875.1"/>
    </source>
</evidence>
<dbReference type="PANTHER" id="PTHR45856">
    <property type="entry name" value="ALPHA/BETA-HYDROLASES SUPERFAMILY PROTEIN"/>
    <property type="match status" value="1"/>
</dbReference>
<evidence type="ECO:0000256" key="2">
    <source>
        <dbReference type="SAM" id="SignalP"/>
    </source>
</evidence>
<gene>
    <name evidence="5 6 7" type="primary">LOC111494218</name>
</gene>
<dbReference type="RefSeq" id="XP_022999877.1">
    <property type="nucleotide sequence ID" value="XM_023144109.1"/>
</dbReference>
<evidence type="ECO:0000313" key="4">
    <source>
        <dbReference type="Proteomes" id="UP000504608"/>
    </source>
</evidence>
<dbReference type="GO" id="GO:0006629">
    <property type="term" value="P:lipid metabolic process"/>
    <property type="evidence" value="ECO:0007669"/>
    <property type="project" value="InterPro"/>
</dbReference>
<dbReference type="RefSeq" id="XP_022999875.1">
    <property type="nucleotide sequence ID" value="XM_023144107.1"/>
</dbReference>
<keyword evidence="1" id="KW-0378">Hydrolase</keyword>
<feature type="chain" id="PRO_5044638810" evidence="2">
    <location>
        <begin position="29"/>
        <end position="359"/>
    </location>
</feature>
<dbReference type="SUPFAM" id="SSF53474">
    <property type="entry name" value="alpha/beta-Hydrolases"/>
    <property type="match status" value="1"/>
</dbReference>
<feature type="signal peptide" evidence="2">
    <location>
        <begin position="1"/>
        <end position="28"/>
    </location>
</feature>
<evidence type="ECO:0000259" key="3">
    <source>
        <dbReference type="Pfam" id="PF01764"/>
    </source>
</evidence>
<dbReference type="Pfam" id="PF01764">
    <property type="entry name" value="Lipase_3"/>
    <property type="match status" value="1"/>
</dbReference>
<evidence type="ECO:0000313" key="7">
    <source>
        <dbReference type="RefSeq" id="XP_022999877.1"/>
    </source>
</evidence>
<dbReference type="RefSeq" id="XP_022999876.1">
    <property type="nucleotide sequence ID" value="XM_023144108.1"/>
</dbReference>
<dbReference type="AlphaFoldDB" id="A0A6J1KBZ9"/>
<keyword evidence="2" id="KW-0732">Signal</keyword>